<dbReference type="InterPro" id="IPR011989">
    <property type="entry name" value="ARM-like"/>
</dbReference>
<comment type="caution">
    <text evidence="7">The sequence shown here is derived from an EMBL/GenBank/DDBJ whole genome shotgun (WGS) entry which is preliminary data.</text>
</comment>
<gene>
    <name evidence="7" type="ORF">B4U80_06711</name>
</gene>
<evidence type="ECO:0000256" key="5">
    <source>
        <dbReference type="ARBA" id="ARBA00022927"/>
    </source>
</evidence>
<evidence type="ECO:0000313" key="7">
    <source>
        <dbReference type="EMBL" id="RWS20216.1"/>
    </source>
</evidence>
<dbReference type="GO" id="GO:0005737">
    <property type="term" value="C:cytoplasm"/>
    <property type="evidence" value="ECO:0007669"/>
    <property type="project" value="UniProtKB-SubCell"/>
</dbReference>
<dbReference type="GO" id="GO:0006606">
    <property type="term" value="P:protein import into nucleus"/>
    <property type="evidence" value="ECO:0007669"/>
    <property type="project" value="InterPro"/>
</dbReference>
<evidence type="ECO:0000313" key="8">
    <source>
        <dbReference type="Proteomes" id="UP000288716"/>
    </source>
</evidence>
<proteinExistence type="predicted"/>
<keyword evidence="4" id="KW-0677">Repeat</keyword>
<organism evidence="7 8">
    <name type="scientific">Leptotrombidium deliense</name>
    <dbReference type="NCBI Taxonomy" id="299467"/>
    <lineage>
        <taxon>Eukaryota</taxon>
        <taxon>Metazoa</taxon>
        <taxon>Ecdysozoa</taxon>
        <taxon>Arthropoda</taxon>
        <taxon>Chelicerata</taxon>
        <taxon>Arachnida</taxon>
        <taxon>Acari</taxon>
        <taxon>Acariformes</taxon>
        <taxon>Trombidiformes</taxon>
        <taxon>Prostigmata</taxon>
        <taxon>Anystina</taxon>
        <taxon>Parasitengona</taxon>
        <taxon>Trombiculoidea</taxon>
        <taxon>Trombiculidae</taxon>
        <taxon>Leptotrombidium</taxon>
    </lineage>
</organism>
<dbReference type="InterPro" id="IPR040122">
    <property type="entry name" value="Importin_beta"/>
</dbReference>
<dbReference type="Gene3D" id="1.25.10.10">
    <property type="entry name" value="Leucine-rich Repeat Variant"/>
    <property type="match status" value="1"/>
</dbReference>
<dbReference type="SMART" id="SM00913">
    <property type="entry name" value="IBN_N"/>
    <property type="match status" value="1"/>
</dbReference>
<dbReference type="PANTHER" id="PTHR10527">
    <property type="entry name" value="IMPORTIN BETA"/>
    <property type="match status" value="1"/>
</dbReference>
<accession>A0A443RXY4</accession>
<evidence type="ECO:0000259" key="6">
    <source>
        <dbReference type="PROSITE" id="PS50166"/>
    </source>
</evidence>
<reference evidence="7 8" key="1">
    <citation type="journal article" date="2018" name="Gigascience">
        <title>Genomes of trombidid mites reveal novel predicted allergens and laterally-transferred genes associated with secondary metabolism.</title>
        <authorList>
            <person name="Dong X."/>
            <person name="Chaisiri K."/>
            <person name="Xia D."/>
            <person name="Armstrong S.D."/>
            <person name="Fang Y."/>
            <person name="Donnelly M.J."/>
            <person name="Kadowaki T."/>
            <person name="McGarry J.W."/>
            <person name="Darby A.C."/>
            <person name="Makepeace B.L."/>
        </authorList>
    </citation>
    <scope>NUCLEOTIDE SEQUENCE [LARGE SCALE GENOMIC DNA]</scope>
    <source>
        <strain evidence="7">UoL-UT</strain>
    </source>
</reference>
<dbReference type="VEuPathDB" id="VectorBase:LDEU011824"/>
<comment type="subcellular location">
    <subcellularLocation>
        <location evidence="1">Cytoplasm</location>
    </subcellularLocation>
</comment>
<dbReference type="Proteomes" id="UP000288716">
    <property type="component" value="Unassembled WGS sequence"/>
</dbReference>
<dbReference type="OrthoDB" id="10263328at2759"/>
<keyword evidence="5" id="KW-0653">Protein transport</keyword>
<dbReference type="Pfam" id="PF03810">
    <property type="entry name" value="IBN_N"/>
    <property type="match status" value="1"/>
</dbReference>
<evidence type="ECO:0000256" key="1">
    <source>
        <dbReference type="ARBA" id="ARBA00004496"/>
    </source>
</evidence>
<sequence length="166" mass="18579">MDLITILSKTTSSVHSELEAAQNYLQQALQSNYPEFLKQLSQVLCNVNNDSVVRTAAGLQLKNALTSKDENVKLQFQQRWLSLPEDIRTYIKQNVLNALGTESMRPSSAAQCVAYIAVTELPHMLWPNVIQLLTQNVTNPSSTEIMKEATLEAIGYICQDIEPEIL</sequence>
<dbReference type="SUPFAM" id="SSF48371">
    <property type="entry name" value="ARM repeat"/>
    <property type="match status" value="1"/>
</dbReference>
<keyword evidence="3" id="KW-0963">Cytoplasm</keyword>
<feature type="domain" description="Importin N-terminal" evidence="6">
    <location>
        <begin position="21"/>
        <end position="101"/>
    </location>
</feature>
<feature type="non-terminal residue" evidence="7">
    <location>
        <position position="166"/>
    </location>
</feature>
<dbReference type="InterPro" id="IPR001494">
    <property type="entry name" value="Importin-beta_N"/>
</dbReference>
<evidence type="ECO:0000256" key="2">
    <source>
        <dbReference type="ARBA" id="ARBA00022448"/>
    </source>
</evidence>
<dbReference type="GO" id="GO:0031267">
    <property type="term" value="F:small GTPase binding"/>
    <property type="evidence" value="ECO:0007669"/>
    <property type="project" value="InterPro"/>
</dbReference>
<dbReference type="InterPro" id="IPR016024">
    <property type="entry name" value="ARM-type_fold"/>
</dbReference>
<keyword evidence="8" id="KW-1185">Reference proteome</keyword>
<dbReference type="PROSITE" id="PS50166">
    <property type="entry name" value="IMPORTIN_B_NT"/>
    <property type="match status" value="1"/>
</dbReference>
<evidence type="ECO:0000256" key="3">
    <source>
        <dbReference type="ARBA" id="ARBA00022490"/>
    </source>
</evidence>
<protein>
    <submittedName>
        <fullName evidence="7">Importin subunit beta-1-like protein</fullName>
    </submittedName>
</protein>
<evidence type="ECO:0000256" key="4">
    <source>
        <dbReference type="ARBA" id="ARBA00022737"/>
    </source>
</evidence>
<name>A0A443RXY4_9ACAR</name>
<dbReference type="EMBL" id="NCKV01019258">
    <property type="protein sequence ID" value="RWS20216.1"/>
    <property type="molecule type" value="Genomic_DNA"/>
</dbReference>
<dbReference type="STRING" id="299467.A0A443RXY4"/>
<dbReference type="AlphaFoldDB" id="A0A443RXY4"/>
<keyword evidence="2" id="KW-0813">Transport</keyword>